<evidence type="ECO:0000256" key="3">
    <source>
        <dbReference type="ARBA" id="ARBA00022692"/>
    </source>
</evidence>
<gene>
    <name evidence="11" type="ORF">H4R34_000171</name>
</gene>
<feature type="compositionally biased region" description="Polar residues" evidence="9">
    <location>
        <begin position="16"/>
        <end position="35"/>
    </location>
</feature>
<dbReference type="EMBL" id="JANBQB010000003">
    <property type="protein sequence ID" value="KAJ1985212.1"/>
    <property type="molecule type" value="Genomic_DNA"/>
</dbReference>
<name>A0A9W8EC49_9FUNG</name>
<evidence type="ECO:0000256" key="5">
    <source>
        <dbReference type="ARBA" id="ARBA00022989"/>
    </source>
</evidence>
<feature type="transmembrane region" description="Helical" evidence="10">
    <location>
        <begin position="79"/>
        <end position="99"/>
    </location>
</feature>
<dbReference type="OrthoDB" id="202672at2759"/>
<evidence type="ECO:0000256" key="6">
    <source>
        <dbReference type="ARBA" id="ARBA00023098"/>
    </source>
</evidence>
<accession>A0A9W8EC49</accession>
<evidence type="ECO:0000256" key="2">
    <source>
        <dbReference type="ARBA" id="ARBA00005189"/>
    </source>
</evidence>
<keyword evidence="3 10" id="KW-0812">Transmembrane</keyword>
<comment type="pathway">
    <text evidence="2">Lipid metabolism.</text>
</comment>
<dbReference type="GO" id="GO:0046513">
    <property type="term" value="P:ceramide biosynthetic process"/>
    <property type="evidence" value="ECO:0007669"/>
    <property type="project" value="TreeGrafter"/>
</dbReference>
<dbReference type="Proteomes" id="UP001151582">
    <property type="component" value="Unassembled WGS sequence"/>
</dbReference>
<keyword evidence="5 10" id="KW-1133">Transmembrane helix</keyword>
<dbReference type="InterPro" id="IPR051900">
    <property type="entry name" value="SPT_small_subunit"/>
</dbReference>
<comment type="similarity">
    <text evidence="8">Belongs to the SPTSS family. SPTSSA subfamily.</text>
</comment>
<dbReference type="AlphaFoldDB" id="A0A9W8EC49"/>
<organism evidence="11 12">
    <name type="scientific">Dimargaris verticillata</name>
    <dbReference type="NCBI Taxonomy" id="2761393"/>
    <lineage>
        <taxon>Eukaryota</taxon>
        <taxon>Fungi</taxon>
        <taxon>Fungi incertae sedis</taxon>
        <taxon>Zoopagomycota</taxon>
        <taxon>Kickxellomycotina</taxon>
        <taxon>Dimargaritomycetes</taxon>
        <taxon>Dimargaritales</taxon>
        <taxon>Dimargaritaceae</taxon>
        <taxon>Dimargaris</taxon>
    </lineage>
</organism>
<evidence type="ECO:0000256" key="10">
    <source>
        <dbReference type="SAM" id="Phobius"/>
    </source>
</evidence>
<keyword evidence="12" id="KW-1185">Reference proteome</keyword>
<evidence type="ECO:0000256" key="7">
    <source>
        <dbReference type="ARBA" id="ARBA00023136"/>
    </source>
</evidence>
<evidence type="ECO:0000256" key="8">
    <source>
        <dbReference type="ARBA" id="ARBA00038370"/>
    </source>
</evidence>
<protein>
    <submittedName>
        <fullName evidence="11">Uncharacterized protein</fullName>
    </submittedName>
</protein>
<dbReference type="PANTHER" id="PTHR47084:SF1">
    <property type="entry name" value="SERINE PALMITOYLTRANSFERASE SMALL SUBUNIT A"/>
    <property type="match status" value="1"/>
</dbReference>
<evidence type="ECO:0000313" key="11">
    <source>
        <dbReference type="EMBL" id="KAJ1985212.1"/>
    </source>
</evidence>
<sequence>MRGVAASQQASAALRQRSTVTARPTRARTNSSSVKSLRARVPAEPKGPVNTCYEALKLAKYRYEVTTGLYMMEPWEKTIFNSILIVSVCFSLYTAYVYLPSYLQNLGVKIAEYSAL</sequence>
<dbReference type="GO" id="GO:0005789">
    <property type="term" value="C:endoplasmic reticulum membrane"/>
    <property type="evidence" value="ECO:0007669"/>
    <property type="project" value="UniProtKB-SubCell"/>
</dbReference>
<dbReference type="PANTHER" id="PTHR47084">
    <property type="entry name" value="SERINE PALMITOYLTRANSFERASE SMALL SUBUNIT A"/>
    <property type="match status" value="1"/>
</dbReference>
<comment type="subcellular location">
    <subcellularLocation>
        <location evidence="1">Endoplasmic reticulum membrane</location>
        <topology evidence="1">Multi-pass membrane protein</topology>
    </subcellularLocation>
</comment>
<comment type="caution">
    <text evidence="11">The sequence shown here is derived from an EMBL/GenBank/DDBJ whole genome shotgun (WGS) entry which is preliminary data.</text>
</comment>
<feature type="compositionally biased region" description="Low complexity" evidence="9">
    <location>
        <begin position="1"/>
        <end position="13"/>
    </location>
</feature>
<dbReference type="InterPro" id="IPR024512">
    <property type="entry name" value="Ser_palmitoyltrfase_ssu-like"/>
</dbReference>
<keyword evidence="6" id="KW-0443">Lipid metabolism</keyword>
<keyword evidence="7 10" id="KW-0472">Membrane</keyword>
<keyword evidence="4" id="KW-0256">Endoplasmic reticulum</keyword>
<proteinExistence type="inferred from homology"/>
<evidence type="ECO:0000313" key="12">
    <source>
        <dbReference type="Proteomes" id="UP001151582"/>
    </source>
</evidence>
<evidence type="ECO:0000256" key="1">
    <source>
        <dbReference type="ARBA" id="ARBA00004477"/>
    </source>
</evidence>
<dbReference type="Pfam" id="PF11779">
    <property type="entry name" value="SPT_ssu-like"/>
    <property type="match status" value="1"/>
</dbReference>
<evidence type="ECO:0000256" key="9">
    <source>
        <dbReference type="SAM" id="MobiDB-lite"/>
    </source>
</evidence>
<dbReference type="GO" id="GO:0017059">
    <property type="term" value="C:serine palmitoyltransferase complex"/>
    <property type="evidence" value="ECO:0007669"/>
    <property type="project" value="TreeGrafter"/>
</dbReference>
<dbReference type="GO" id="GO:0004758">
    <property type="term" value="F:serine C-palmitoyltransferase activity"/>
    <property type="evidence" value="ECO:0007669"/>
    <property type="project" value="TreeGrafter"/>
</dbReference>
<feature type="region of interest" description="Disordered" evidence="9">
    <location>
        <begin position="1"/>
        <end position="44"/>
    </location>
</feature>
<reference evidence="11" key="1">
    <citation type="submission" date="2022-07" db="EMBL/GenBank/DDBJ databases">
        <title>Phylogenomic reconstructions and comparative analyses of Kickxellomycotina fungi.</title>
        <authorList>
            <person name="Reynolds N.K."/>
            <person name="Stajich J.E."/>
            <person name="Barry K."/>
            <person name="Grigoriev I.V."/>
            <person name="Crous P."/>
            <person name="Smith M.E."/>
        </authorList>
    </citation>
    <scope>NUCLEOTIDE SEQUENCE</scope>
    <source>
        <strain evidence="11">RSA 567</strain>
    </source>
</reference>
<evidence type="ECO:0000256" key="4">
    <source>
        <dbReference type="ARBA" id="ARBA00022824"/>
    </source>
</evidence>